<dbReference type="EMBL" id="BTRK01000001">
    <property type="protein sequence ID" value="GMR31658.1"/>
    <property type="molecule type" value="Genomic_DNA"/>
</dbReference>
<keyword evidence="4" id="KW-1185">Reference proteome</keyword>
<protein>
    <submittedName>
        <fullName evidence="3">Uncharacterized protein</fullName>
    </submittedName>
</protein>
<accession>A0AAN4Z0A1</accession>
<evidence type="ECO:0000256" key="2">
    <source>
        <dbReference type="SAM" id="MobiDB-lite"/>
    </source>
</evidence>
<gene>
    <name evidence="3" type="ORF">PMAYCL1PPCAC_01853</name>
</gene>
<reference evidence="4" key="1">
    <citation type="submission" date="2022-10" db="EMBL/GenBank/DDBJ databases">
        <title>Genome assembly of Pristionchus species.</title>
        <authorList>
            <person name="Yoshida K."/>
            <person name="Sommer R.J."/>
        </authorList>
    </citation>
    <scope>NUCLEOTIDE SEQUENCE [LARGE SCALE GENOMIC DNA]</scope>
    <source>
        <strain evidence="4">RS5460</strain>
    </source>
</reference>
<feature type="coiled-coil region" evidence="1">
    <location>
        <begin position="371"/>
        <end position="398"/>
    </location>
</feature>
<feature type="non-terminal residue" evidence="3">
    <location>
        <position position="1"/>
    </location>
</feature>
<feature type="region of interest" description="Disordered" evidence="2">
    <location>
        <begin position="289"/>
        <end position="330"/>
    </location>
</feature>
<dbReference type="Proteomes" id="UP001328107">
    <property type="component" value="Unassembled WGS sequence"/>
</dbReference>
<evidence type="ECO:0000313" key="4">
    <source>
        <dbReference type="Proteomes" id="UP001328107"/>
    </source>
</evidence>
<dbReference type="AlphaFoldDB" id="A0AAN4Z0A1"/>
<evidence type="ECO:0000256" key="1">
    <source>
        <dbReference type="SAM" id="Coils"/>
    </source>
</evidence>
<comment type="caution">
    <text evidence="3">The sequence shown here is derived from an EMBL/GenBank/DDBJ whole genome shotgun (WGS) entry which is preliminary data.</text>
</comment>
<organism evidence="3 4">
    <name type="scientific">Pristionchus mayeri</name>
    <dbReference type="NCBI Taxonomy" id="1317129"/>
    <lineage>
        <taxon>Eukaryota</taxon>
        <taxon>Metazoa</taxon>
        <taxon>Ecdysozoa</taxon>
        <taxon>Nematoda</taxon>
        <taxon>Chromadorea</taxon>
        <taxon>Rhabditida</taxon>
        <taxon>Rhabditina</taxon>
        <taxon>Diplogasteromorpha</taxon>
        <taxon>Diplogasteroidea</taxon>
        <taxon>Neodiplogasteridae</taxon>
        <taxon>Pristionchus</taxon>
    </lineage>
</organism>
<evidence type="ECO:0000313" key="3">
    <source>
        <dbReference type="EMBL" id="GMR31658.1"/>
    </source>
</evidence>
<proteinExistence type="predicted"/>
<name>A0AAN4Z0A1_9BILA</name>
<keyword evidence="1" id="KW-0175">Coiled coil</keyword>
<sequence length="746" mass="87307">EFLNKRKFENELKMHFRKSIIKKVECFEVPVKFREFIDTHYYYFVQSALIARRAQTGQDYVLYADRKSRELALKIRVRRQMRDDFGMIQFLEMRHGLAITPYRIVKNVSNHNSIGDSIHYFAWKYGHVLEIQRSNPYRDTAKDDSIWNVQVLHQSISKVSHFTTSVQEFSRFIENSAQIFSNSPFIVVCPTKKLLTDAFNFFKSMSSGTVCICETALGIPRVKDENSTEMIICTTSVCFEGWTFLPQEIRNIVRILVFHENTDNYALAVAGDLVDPSQISDVILDSESTEGFKDMDGSPESGSQIETQKKSKKRIEDHGEGSQSNPLQRKRELHNKLRNISMCAKIVCSQMSSEKLDSIDSPLDISCYGFLENSRMRIEDINMKLRSQEKEIIGEKRKPIHTDLLEISKKYIINVKKLESFVKKIDRKAIHWHELRDKMKKRFIIYQDAEYHWNYSFEGRTPQSNVRLVALNSECVSKAATLLHNLKLVETREAYRQSHLQCSDRNLESCSLYYPQPGLDENILLQLDGSSIEHFTPSIDELRAIVQSRSLDIATRESWNRKCPLFLFPRRSYDRLTRDLFDKGIIICKNYDDVHRNMHSYDTIQLPVIPETSPRSVLERRLKLESALMEFGANEWMDWYARRLINADYHNEVIRFYHRSLAERDYRVEDEKLIQRLRAAFSSEVLVKATSRVEQMNLDSFVYATISSMQRGERLVVIDPPPFKCNEALVQLTHFIRSMRMPPPEF</sequence>